<name>A0A218XXX4_PUNGR</name>
<sequence>MRAYFHASQVHQACSLVLLATLPGLLTRASLLSCFASSLSLLACASCNLAESAHPYEFTFMLRKFAEPARSCFLQPCRICSPVRAYFHASQVRRACWLVLLATLLGTIFPTYPKRKERIVKGDVKANTLTKTGFFFMSLAESSIRTSSQRRASCQHPILVYQANKAHRQHTMP</sequence>
<evidence type="ECO:0000313" key="3">
    <source>
        <dbReference type="Proteomes" id="UP000197138"/>
    </source>
</evidence>
<evidence type="ECO:0000313" key="2">
    <source>
        <dbReference type="EMBL" id="OWM89132.1"/>
    </source>
</evidence>
<evidence type="ECO:0000256" key="1">
    <source>
        <dbReference type="SAM" id="Phobius"/>
    </source>
</evidence>
<protein>
    <submittedName>
        <fullName evidence="2">Uncharacterized protein</fullName>
    </submittedName>
</protein>
<keyword evidence="1" id="KW-0472">Membrane</keyword>
<gene>
    <name evidence="2" type="ORF">CDL15_Pgr026295</name>
</gene>
<feature type="transmembrane region" description="Helical" evidence="1">
    <location>
        <begin position="92"/>
        <end position="112"/>
    </location>
</feature>
<reference evidence="3" key="1">
    <citation type="journal article" date="2017" name="Plant J.">
        <title>The pomegranate (Punica granatum L.) genome and the genomics of punicalagin biosynthesis.</title>
        <authorList>
            <person name="Qin G."/>
            <person name="Xu C."/>
            <person name="Ming R."/>
            <person name="Tang H."/>
            <person name="Guyot R."/>
            <person name="Kramer E.M."/>
            <person name="Hu Y."/>
            <person name="Yi X."/>
            <person name="Qi Y."/>
            <person name="Xu X."/>
            <person name="Gao Z."/>
            <person name="Pan H."/>
            <person name="Jian J."/>
            <person name="Tian Y."/>
            <person name="Yue Z."/>
            <person name="Xu Y."/>
        </authorList>
    </citation>
    <scope>NUCLEOTIDE SEQUENCE [LARGE SCALE GENOMIC DNA]</scope>
    <source>
        <strain evidence="3">cv. Dabenzi</strain>
    </source>
</reference>
<keyword evidence="1" id="KW-0812">Transmembrane</keyword>
<dbReference type="AlphaFoldDB" id="A0A218XXX4"/>
<dbReference type="Proteomes" id="UP000197138">
    <property type="component" value="Unassembled WGS sequence"/>
</dbReference>
<proteinExistence type="predicted"/>
<comment type="caution">
    <text evidence="2">The sequence shown here is derived from an EMBL/GenBank/DDBJ whole genome shotgun (WGS) entry which is preliminary data.</text>
</comment>
<dbReference type="EMBL" id="MTKT01000676">
    <property type="protein sequence ID" value="OWM89132.1"/>
    <property type="molecule type" value="Genomic_DNA"/>
</dbReference>
<keyword evidence="1" id="KW-1133">Transmembrane helix</keyword>
<organism evidence="2 3">
    <name type="scientific">Punica granatum</name>
    <name type="common">Pomegranate</name>
    <dbReference type="NCBI Taxonomy" id="22663"/>
    <lineage>
        <taxon>Eukaryota</taxon>
        <taxon>Viridiplantae</taxon>
        <taxon>Streptophyta</taxon>
        <taxon>Embryophyta</taxon>
        <taxon>Tracheophyta</taxon>
        <taxon>Spermatophyta</taxon>
        <taxon>Magnoliopsida</taxon>
        <taxon>eudicotyledons</taxon>
        <taxon>Gunneridae</taxon>
        <taxon>Pentapetalae</taxon>
        <taxon>rosids</taxon>
        <taxon>malvids</taxon>
        <taxon>Myrtales</taxon>
        <taxon>Lythraceae</taxon>
        <taxon>Punica</taxon>
    </lineage>
</organism>
<accession>A0A218XXX4</accession>